<name>A0A8F7CF10_9MONO</name>
<keyword evidence="1" id="KW-1133">Transmembrane helix</keyword>
<keyword evidence="1" id="KW-0472">Membrane</keyword>
<organism evidence="3">
    <name type="scientific">Jeilongvirus sp</name>
    <dbReference type="NCBI Taxonomy" id="2686070"/>
    <lineage>
        <taxon>Viruses</taxon>
        <taxon>Riboviria</taxon>
        <taxon>Orthornavirae</taxon>
        <taxon>Negarnaviricota</taxon>
        <taxon>Haploviricotina</taxon>
        <taxon>Monjiviricetes</taxon>
        <taxon>Mononegavirales</taxon>
        <taxon>Paramyxoviridae</taxon>
        <taxon>Orthoparamyxovirinae</taxon>
        <taxon>Jeilongvirus</taxon>
    </lineage>
</organism>
<reference evidence="3" key="1">
    <citation type="submission" date="2020-07" db="EMBL/GenBank/DDBJ databases">
        <authorList>
            <person name="Song J.-W."/>
        </authorList>
    </citation>
    <scope>NUCLEOTIDE SEQUENCE</scope>
    <source>
        <strain evidence="3">Aa17-260</strain>
        <strain evidence="2">Aa17-297</strain>
    </source>
</reference>
<accession>A0A8F7CF10</accession>
<dbReference type="EMBL" id="MT823460">
    <property type="protein sequence ID" value="QXU63449.1"/>
    <property type="molecule type" value="Viral_cRNA"/>
</dbReference>
<evidence type="ECO:0000313" key="3">
    <source>
        <dbReference type="EMBL" id="QXU63467.1"/>
    </source>
</evidence>
<protein>
    <submittedName>
        <fullName evidence="3">SH protein</fullName>
    </submittedName>
</protein>
<reference evidence="3" key="2">
    <citation type="journal article" date="2021" name="Virology (Lond)">
        <title>Novel Paju Apodemus paramyxovirus 1 and 2, harbored by Apodemus agrarius in the Republic of Korea.</title>
        <authorList>
            <person name="Lee S.H."/>
            <person name="No J.S."/>
            <person name="Kim K."/>
            <person name="Budhathoki S."/>
            <person name="Park K."/>
            <person name="Lee G.Y."/>
            <person name="Cho S."/>
            <person name="Kim B.H."/>
            <person name="Cho S."/>
            <person name="Kim J."/>
            <person name="Lee J."/>
            <person name="Cho S.H."/>
            <person name="Kim H.C."/>
            <person name="Klein T.A."/>
            <person name="Uhm C.S."/>
            <person name="Kim W.K."/>
            <person name="Song J.W."/>
        </authorList>
    </citation>
    <scope>NUCLEOTIDE SEQUENCE</scope>
    <source>
        <strain evidence="3">Aa17-260</strain>
        <strain evidence="2">Aa17-297</strain>
    </source>
</reference>
<feature type="transmembrane region" description="Helical" evidence="1">
    <location>
        <begin position="20"/>
        <end position="42"/>
    </location>
</feature>
<dbReference type="EMBL" id="MT823462">
    <property type="protein sequence ID" value="QXU63467.1"/>
    <property type="molecule type" value="Viral_cRNA"/>
</dbReference>
<evidence type="ECO:0000256" key="1">
    <source>
        <dbReference type="SAM" id="Phobius"/>
    </source>
</evidence>
<proteinExistence type="predicted"/>
<sequence length="92" mass="10626">MDFMNLPLSNSTMIDKQTTIILFIFSFLYAFLFIMSLVWFIYLTLKLSILRNEVFQKIVTVANDVVYMQTQHAAAEAAALVYPPAYNQIDMC</sequence>
<keyword evidence="1" id="KW-0812">Transmembrane</keyword>
<evidence type="ECO:0000313" key="2">
    <source>
        <dbReference type="EMBL" id="QXU63449.1"/>
    </source>
</evidence>